<protein>
    <submittedName>
        <fullName evidence="2">Uncharacterized protein</fullName>
    </submittedName>
</protein>
<dbReference type="Proteomes" id="UP000314294">
    <property type="component" value="Unassembled WGS sequence"/>
</dbReference>
<organism evidence="2 3">
    <name type="scientific">Liparis tanakae</name>
    <name type="common">Tanaka's snailfish</name>
    <dbReference type="NCBI Taxonomy" id="230148"/>
    <lineage>
        <taxon>Eukaryota</taxon>
        <taxon>Metazoa</taxon>
        <taxon>Chordata</taxon>
        <taxon>Craniata</taxon>
        <taxon>Vertebrata</taxon>
        <taxon>Euteleostomi</taxon>
        <taxon>Actinopterygii</taxon>
        <taxon>Neopterygii</taxon>
        <taxon>Teleostei</taxon>
        <taxon>Neoteleostei</taxon>
        <taxon>Acanthomorphata</taxon>
        <taxon>Eupercaria</taxon>
        <taxon>Perciformes</taxon>
        <taxon>Cottioidei</taxon>
        <taxon>Cottales</taxon>
        <taxon>Liparidae</taxon>
        <taxon>Liparis</taxon>
    </lineage>
</organism>
<dbReference type="AlphaFoldDB" id="A0A4Z2IGR4"/>
<evidence type="ECO:0000313" key="3">
    <source>
        <dbReference type="Proteomes" id="UP000314294"/>
    </source>
</evidence>
<proteinExistence type="predicted"/>
<reference evidence="2 3" key="1">
    <citation type="submission" date="2019-03" db="EMBL/GenBank/DDBJ databases">
        <title>First draft genome of Liparis tanakae, snailfish: a comprehensive survey of snailfish specific genes.</title>
        <authorList>
            <person name="Kim W."/>
            <person name="Song I."/>
            <person name="Jeong J.-H."/>
            <person name="Kim D."/>
            <person name="Kim S."/>
            <person name="Ryu S."/>
            <person name="Song J.Y."/>
            <person name="Lee S.K."/>
        </authorList>
    </citation>
    <scope>NUCLEOTIDE SEQUENCE [LARGE SCALE GENOMIC DNA]</scope>
    <source>
        <tissue evidence="2">Muscle</tissue>
    </source>
</reference>
<keyword evidence="3" id="KW-1185">Reference proteome</keyword>
<evidence type="ECO:0000313" key="2">
    <source>
        <dbReference type="EMBL" id="TNN76875.1"/>
    </source>
</evidence>
<comment type="caution">
    <text evidence="2">The sequence shown here is derived from an EMBL/GenBank/DDBJ whole genome shotgun (WGS) entry which is preliminary data.</text>
</comment>
<evidence type="ECO:0000256" key="1">
    <source>
        <dbReference type="SAM" id="MobiDB-lite"/>
    </source>
</evidence>
<sequence>MKTDGVVGGGGGVASSANLCNIYSVANSALIAGMQQVEDGRRCTERATDTSAQHFLTNYEQNSNLAVRVSNWQSVLQDSGVQTILRASSESWRLWLHEASRRKERKTDPEEEEEKKESICFHPQPSRRELWPQPAIRIEVVRLQHPPKPTRLHGKKNPMSITSQNAVALDERLGPELRMQTYMSRLLYRVPAPAPAVTSKAKSM</sequence>
<gene>
    <name evidence="2" type="ORF">EYF80_012928</name>
</gene>
<dbReference type="EMBL" id="SRLO01000089">
    <property type="protein sequence ID" value="TNN76875.1"/>
    <property type="molecule type" value="Genomic_DNA"/>
</dbReference>
<feature type="region of interest" description="Disordered" evidence="1">
    <location>
        <begin position="99"/>
        <end position="120"/>
    </location>
</feature>
<accession>A0A4Z2IGR4</accession>
<feature type="compositionally biased region" description="Basic and acidic residues" evidence="1">
    <location>
        <begin position="99"/>
        <end position="108"/>
    </location>
</feature>
<name>A0A4Z2IGR4_9TELE</name>